<dbReference type="Pfam" id="PF04230">
    <property type="entry name" value="PS_pyruv_trans"/>
    <property type="match status" value="1"/>
</dbReference>
<dbReference type="STRING" id="1963862.B4O97_15935"/>
<name>A0A1Y1RVI7_9SPIO</name>
<accession>A0A1Y1RVI7</accession>
<dbReference type="EMBL" id="MWQY01000021">
    <property type="protein sequence ID" value="ORC32648.1"/>
    <property type="molecule type" value="Genomic_DNA"/>
</dbReference>
<feature type="domain" description="Polysaccharide pyruvyl transferase" evidence="1">
    <location>
        <begin position="14"/>
        <end position="348"/>
    </location>
</feature>
<sequence length="416" mass="47700">MNIVIMGASFDTGNLGVSALGYSILAGIARIYPDAKITMLCFTKGWRTEYVIIDGRVIELETYGSFYSKRFLRPDNLWNMTFCSFFGGLYNKCVKNIKNADFVLDITGGDSFTDMYGAKRFKATLLRKKIVLRMKTPLILLPQTYGPFKSIYARKEAKRIMEKASCIWTRDRLSVEVIKNLNIGSEVLEKIHIGADLAFQLPAIKPQNSHLVQCLEGKNKKNNIGININGLLYNRSKNYKDFKIKIHYEEIMDEIIDWFLSNTAVNIYLISHVLGNEDDETSDSSACYETYQKVKASDRNRVKLVDVNYNQNEVKWVIAQLNWFCGARMHSTIASISSKVPTASLSYSDKAKGVFEICGADKCVIDLRIYEENKNVMKLVIDSYRNREKTKRYLEKIIPDFLDKSKDQIERVLRKS</sequence>
<dbReference type="RefSeq" id="WP_083052357.1">
    <property type="nucleotide sequence ID" value="NZ_MWQY01000021.1"/>
</dbReference>
<comment type="caution">
    <text evidence="2">The sequence shown here is derived from an EMBL/GenBank/DDBJ whole genome shotgun (WGS) entry which is preliminary data.</text>
</comment>
<dbReference type="OrthoDB" id="1814359at2"/>
<evidence type="ECO:0000313" key="2">
    <source>
        <dbReference type="EMBL" id="ORC32648.1"/>
    </source>
</evidence>
<evidence type="ECO:0000313" key="3">
    <source>
        <dbReference type="Proteomes" id="UP000192343"/>
    </source>
</evidence>
<dbReference type="InterPro" id="IPR007345">
    <property type="entry name" value="Polysacch_pyruvyl_Trfase"/>
</dbReference>
<reference evidence="2 3" key="1">
    <citation type="submission" date="2017-03" db="EMBL/GenBank/DDBJ databases">
        <title>Draft Genome sequence of Marispirochaeta sp. strain JC444.</title>
        <authorList>
            <person name="Shivani Y."/>
            <person name="Subhash Y."/>
            <person name="Sasikala C."/>
            <person name="Ramana C."/>
        </authorList>
    </citation>
    <scope>NUCLEOTIDE SEQUENCE [LARGE SCALE GENOMIC DNA]</scope>
    <source>
        <strain evidence="2 3">JC444</strain>
    </source>
</reference>
<protein>
    <recommendedName>
        <fullName evidence="1">Polysaccharide pyruvyl transferase domain-containing protein</fullName>
    </recommendedName>
</protein>
<keyword evidence="3" id="KW-1185">Reference proteome</keyword>
<proteinExistence type="predicted"/>
<dbReference type="PANTHER" id="PTHR36836:SF1">
    <property type="entry name" value="COLANIC ACID BIOSYNTHESIS PROTEIN WCAK"/>
    <property type="match status" value="1"/>
</dbReference>
<dbReference type="Proteomes" id="UP000192343">
    <property type="component" value="Unassembled WGS sequence"/>
</dbReference>
<gene>
    <name evidence="2" type="ORF">B4O97_15935</name>
</gene>
<dbReference type="AlphaFoldDB" id="A0A1Y1RVI7"/>
<organism evidence="2 3">
    <name type="scientific">Marispirochaeta aestuarii</name>
    <dbReference type="NCBI Taxonomy" id="1963862"/>
    <lineage>
        <taxon>Bacteria</taxon>
        <taxon>Pseudomonadati</taxon>
        <taxon>Spirochaetota</taxon>
        <taxon>Spirochaetia</taxon>
        <taxon>Spirochaetales</taxon>
        <taxon>Spirochaetaceae</taxon>
        <taxon>Marispirochaeta</taxon>
    </lineage>
</organism>
<evidence type="ECO:0000259" key="1">
    <source>
        <dbReference type="Pfam" id="PF04230"/>
    </source>
</evidence>
<dbReference type="PANTHER" id="PTHR36836">
    <property type="entry name" value="COLANIC ACID BIOSYNTHESIS PROTEIN WCAK"/>
    <property type="match status" value="1"/>
</dbReference>